<evidence type="ECO:0000256" key="3">
    <source>
        <dbReference type="ARBA" id="ARBA00022723"/>
    </source>
</evidence>
<keyword evidence="5" id="KW-0119">Carbohydrate metabolism</keyword>
<evidence type="ECO:0000256" key="5">
    <source>
        <dbReference type="ARBA" id="ARBA00023277"/>
    </source>
</evidence>
<keyword evidence="6" id="KW-0413">Isomerase</keyword>
<proteinExistence type="inferred from homology"/>
<keyword evidence="4" id="KW-0460">Magnesium</keyword>
<dbReference type="Pfam" id="PF13419">
    <property type="entry name" value="HAD_2"/>
    <property type="match status" value="1"/>
</dbReference>
<dbReference type="EMBL" id="JACIEN010000002">
    <property type="protein sequence ID" value="MBB4016916.1"/>
    <property type="molecule type" value="Genomic_DNA"/>
</dbReference>
<dbReference type="InterPro" id="IPR036412">
    <property type="entry name" value="HAD-like_sf"/>
</dbReference>
<comment type="caution">
    <text evidence="6">The sequence shown here is derived from an EMBL/GenBank/DDBJ whole genome shotgun (WGS) entry which is preliminary data.</text>
</comment>
<dbReference type="GO" id="GO:0008801">
    <property type="term" value="F:beta-phosphoglucomutase activity"/>
    <property type="evidence" value="ECO:0007669"/>
    <property type="project" value="UniProtKB-EC"/>
</dbReference>
<dbReference type="CDD" id="cd07505">
    <property type="entry name" value="HAD_BPGM-like"/>
    <property type="match status" value="1"/>
</dbReference>
<keyword evidence="7" id="KW-1185">Reference proteome</keyword>
<dbReference type="PANTHER" id="PTHR46193:SF18">
    <property type="entry name" value="HEXITOL PHOSPHATASE B"/>
    <property type="match status" value="1"/>
</dbReference>
<dbReference type="Gene3D" id="1.10.150.240">
    <property type="entry name" value="Putative phosphatase, domain 2"/>
    <property type="match status" value="1"/>
</dbReference>
<sequence>MSRPAFLFDLDGTLTETDHLHFEAFNAMLAGFGRSITPEAYAREVQGRANAAIMRDMFPDLPESEHIRLADAKEAAFRTMAESQLQPARGLLDFLALAEGRAIGCAVVTNAPRANAEMMLGAIGLGRRFEAIVIGDELPRPKPDPLPYRMGLDLLRADAARSLAFEDSASGVQSAHAAGLFVVGLMTTLSAEALEAAGASLAIADFTDPRLMEVLDARLGGSPRG</sequence>
<keyword evidence="3" id="KW-0479">Metal-binding</keyword>
<dbReference type="PANTHER" id="PTHR46193">
    <property type="entry name" value="6-PHOSPHOGLUCONATE PHOSPHATASE"/>
    <property type="match status" value="1"/>
</dbReference>
<gene>
    <name evidence="6" type="ORF">GGR16_001945</name>
</gene>
<name>A0A840C1T0_9HYPH</name>
<dbReference type="AlphaFoldDB" id="A0A840C1T0"/>
<dbReference type="GO" id="GO:0046872">
    <property type="term" value="F:metal ion binding"/>
    <property type="evidence" value="ECO:0007669"/>
    <property type="project" value="UniProtKB-KW"/>
</dbReference>
<dbReference type="RefSeq" id="WP_183316462.1">
    <property type="nucleotide sequence ID" value="NZ_JACIEN010000002.1"/>
</dbReference>
<evidence type="ECO:0000313" key="7">
    <source>
        <dbReference type="Proteomes" id="UP000577362"/>
    </source>
</evidence>
<accession>A0A840C1T0</accession>
<dbReference type="SFLD" id="SFLDG01129">
    <property type="entry name" value="C1.5:_HAD__Beta-PGM__Phosphata"/>
    <property type="match status" value="1"/>
</dbReference>
<dbReference type="SFLD" id="SFLDS00003">
    <property type="entry name" value="Haloacid_Dehalogenase"/>
    <property type="match status" value="1"/>
</dbReference>
<dbReference type="InterPro" id="IPR041492">
    <property type="entry name" value="HAD_2"/>
</dbReference>
<dbReference type="InterPro" id="IPR023214">
    <property type="entry name" value="HAD_sf"/>
</dbReference>
<dbReference type="Proteomes" id="UP000577362">
    <property type="component" value="Unassembled WGS sequence"/>
</dbReference>
<evidence type="ECO:0000256" key="4">
    <source>
        <dbReference type="ARBA" id="ARBA00022842"/>
    </source>
</evidence>
<protein>
    <submittedName>
        <fullName evidence="6">Beta-phosphoglucomutase</fullName>
        <ecNumber evidence="6">5.4.2.6</ecNumber>
    </submittedName>
</protein>
<dbReference type="SUPFAM" id="SSF56784">
    <property type="entry name" value="HAD-like"/>
    <property type="match status" value="1"/>
</dbReference>
<comment type="similarity">
    <text evidence="2">Belongs to the HAD-like hydrolase superfamily. CbbY/CbbZ/Gph/YieH family.</text>
</comment>
<dbReference type="NCBIfam" id="TIGR01509">
    <property type="entry name" value="HAD-SF-IA-v3"/>
    <property type="match status" value="1"/>
</dbReference>
<dbReference type="EC" id="5.4.2.6" evidence="6"/>
<reference evidence="6 7" key="1">
    <citation type="submission" date="2020-08" db="EMBL/GenBank/DDBJ databases">
        <title>Genomic Encyclopedia of Type Strains, Phase IV (KMG-IV): sequencing the most valuable type-strain genomes for metagenomic binning, comparative biology and taxonomic classification.</title>
        <authorList>
            <person name="Goeker M."/>
        </authorList>
    </citation>
    <scope>NUCLEOTIDE SEQUENCE [LARGE SCALE GENOMIC DNA]</scope>
    <source>
        <strain evidence="6 7">DSM 103737</strain>
    </source>
</reference>
<dbReference type="Gene3D" id="3.40.50.1000">
    <property type="entry name" value="HAD superfamily/HAD-like"/>
    <property type="match status" value="1"/>
</dbReference>
<evidence type="ECO:0000313" key="6">
    <source>
        <dbReference type="EMBL" id="MBB4016916.1"/>
    </source>
</evidence>
<dbReference type="InterPro" id="IPR023198">
    <property type="entry name" value="PGP-like_dom2"/>
</dbReference>
<dbReference type="InterPro" id="IPR006439">
    <property type="entry name" value="HAD-SF_hydro_IA"/>
</dbReference>
<evidence type="ECO:0000256" key="2">
    <source>
        <dbReference type="ARBA" id="ARBA00006171"/>
    </source>
</evidence>
<evidence type="ECO:0000256" key="1">
    <source>
        <dbReference type="ARBA" id="ARBA00001946"/>
    </source>
</evidence>
<organism evidence="6 7">
    <name type="scientific">Chelatococcus caeni</name>
    <dbReference type="NCBI Taxonomy" id="1348468"/>
    <lineage>
        <taxon>Bacteria</taxon>
        <taxon>Pseudomonadati</taxon>
        <taxon>Pseudomonadota</taxon>
        <taxon>Alphaproteobacteria</taxon>
        <taxon>Hyphomicrobiales</taxon>
        <taxon>Chelatococcaceae</taxon>
        <taxon>Chelatococcus</taxon>
    </lineage>
</organism>
<comment type="cofactor">
    <cofactor evidence="1">
        <name>Mg(2+)</name>
        <dbReference type="ChEBI" id="CHEBI:18420"/>
    </cofactor>
</comment>
<dbReference type="InterPro" id="IPR051600">
    <property type="entry name" value="Beta-PGM-like"/>
</dbReference>